<sequence length="133" mass="15560">MTLKLSPLEYLCYRVPVQLSGEEWQHPLQHDDRPVQLIERRVREMENSSVGWGNAVRAALRSRRFEPLDNDPIVTMPGVSVERKYLIPALTALNTRLLRPNVPNLQFAEIPRQVWRTFIIGFWRENTNSSAFF</sequence>
<protein>
    <submittedName>
        <fullName evidence="1">Uncharacterized protein</fullName>
    </submittedName>
</protein>
<accession>A0A8E2ATH0</accession>
<gene>
    <name evidence="1" type="ORF">OBBRIDRAFT_793469</name>
</gene>
<keyword evidence="2" id="KW-1185">Reference proteome</keyword>
<proteinExistence type="predicted"/>
<feature type="non-terminal residue" evidence="1">
    <location>
        <position position="133"/>
    </location>
</feature>
<dbReference type="EMBL" id="KV722407">
    <property type="protein sequence ID" value="OCH90306.1"/>
    <property type="molecule type" value="Genomic_DNA"/>
</dbReference>
<dbReference type="Proteomes" id="UP000250043">
    <property type="component" value="Unassembled WGS sequence"/>
</dbReference>
<name>A0A8E2ATH0_9APHY</name>
<dbReference type="AlphaFoldDB" id="A0A8E2ATH0"/>
<evidence type="ECO:0000313" key="1">
    <source>
        <dbReference type="EMBL" id="OCH90306.1"/>
    </source>
</evidence>
<organism evidence="1 2">
    <name type="scientific">Obba rivulosa</name>
    <dbReference type="NCBI Taxonomy" id="1052685"/>
    <lineage>
        <taxon>Eukaryota</taxon>
        <taxon>Fungi</taxon>
        <taxon>Dikarya</taxon>
        <taxon>Basidiomycota</taxon>
        <taxon>Agaricomycotina</taxon>
        <taxon>Agaricomycetes</taxon>
        <taxon>Polyporales</taxon>
        <taxon>Gelatoporiaceae</taxon>
        <taxon>Obba</taxon>
    </lineage>
</organism>
<reference evidence="1 2" key="1">
    <citation type="submission" date="2016-07" db="EMBL/GenBank/DDBJ databases">
        <title>Draft genome of the white-rot fungus Obba rivulosa 3A-2.</title>
        <authorList>
            <consortium name="DOE Joint Genome Institute"/>
            <person name="Miettinen O."/>
            <person name="Riley R."/>
            <person name="Acob R."/>
            <person name="Barry K."/>
            <person name="Cullen D."/>
            <person name="De Vries R."/>
            <person name="Hainaut M."/>
            <person name="Hatakka A."/>
            <person name="Henrissat B."/>
            <person name="Hilden K."/>
            <person name="Kuo R."/>
            <person name="Labutti K."/>
            <person name="Lipzen A."/>
            <person name="Makela M.R."/>
            <person name="Sandor L."/>
            <person name="Spatafora J.W."/>
            <person name="Grigoriev I.V."/>
            <person name="Hibbett D.S."/>
        </authorList>
    </citation>
    <scope>NUCLEOTIDE SEQUENCE [LARGE SCALE GENOMIC DNA]</scope>
    <source>
        <strain evidence="1 2">3A-2</strain>
    </source>
</reference>
<evidence type="ECO:0000313" key="2">
    <source>
        <dbReference type="Proteomes" id="UP000250043"/>
    </source>
</evidence>